<dbReference type="InterPro" id="IPR002828">
    <property type="entry name" value="SurE-like_Pase/nucleotidase"/>
</dbReference>
<keyword evidence="6" id="KW-1185">Reference proteome</keyword>
<gene>
    <name evidence="5" type="ORF">SLS58_002796</name>
</gene>
<accession>A0ABR3TYI2</accession>
<evidence type="ECO:0000256" key="3">
    <source>
        <dbReference type="ARBA" id="ARBA00022801"/>
    </source>
</evidence>
<evidence type="ECO:0000313" key="5">
    <source>
        <dbReference type="EMBL" id="KAL1647466.1"/>
    </source>
</evidence>
<evidence type="ECO:0000256" key="2">
    <source>
        <dbReference type="ARBA" id="ARBA00022723"/>
    </source>
</evidence>
<dbReference type="PANTHER" id="PTHR30457:SF0">
    <property type="entry name" value="PHOSPHATASE, PUTATIVE (AFU_ORTHOLOGUE AFUA_4G01070)-RELATED"/>
    <property type="match status" value="1"/>
</dbReference>
<dbReference type="PANTHER" id="PTHR30457">
    <property type="entry name" value="5'-NUCLEOTIDASE SURE"/>
    <property type="match status" value="1"/>
</dbReference>
<evidence type="ECO:0000259" key="4">
    <source>
        <dbReference type="Pfam" id="PF01975"/>
    </source>
</evidence>
<protein>
    <recommendedName>
        <fullName evidence="4">Survival protein SurE-like phosphatase/nucleotidase domain-containing protein</fullName>
    </recommendedName>
</protein>
<name>A0ABR3TYI2_9PEZI</name>
<dbReference type="Proteomes" id="UP001521184">
    <property type="component" value="Unassembled WGS sequence"/>
</dbReference>
<organism evidence="5 6">
    <name type="scientific">Diplodia intermedia</name>
    <dbReference type="NCBI Taxonomy" id="856260"/>
    <lineage>
        <taxon>Eukaryota</taxon>
        <taxon>Fungi</taxon>
        <taxon>Dikarya</taxon>
        <taxon>Ascomycota</taxon>
        <taxon>Pezizomycotina</taxon>
        <taxon>Dothideomycetes</taxon>
        <taxon>Dothideomycetes incertae sedis</taxon>
        <taxon>Botryosphaeriales</taxon>
        <taxon>Botryosphaeriaceae</taxon>
        <taxon>Diplodia</taxon>
    </lineage>
</organism>
<proteinExistence type="inferred from homology"/>
<keyword evidence="2" id="KW-0479">Metal-binding</keyword>
<evidence type="ECO:0000313" key="6">
    <source>
        <dbReference type="Proteomes" id="UP001521184"/>
    </source>
</evidence>
<dbReference type="InterPro" id="IPR036523">
    <property type="entry name" value="SurE-like_sf"/>
</dbReference>
<dbReference type="SUPFAM" id="SSF64167">
    <property type="entry name" value="SurE-like"/>
    <property type="match status" value="1"/>
</dbReference>
<comment type="caution">
    <text evidence="5">The sequence shown here is derived from an EMBL/GenBank/DDBJ whole genome shotgun (WGS) entry which is preliminary data.</text>
</comment>
<feature type="domain" description="Survival protein SurE-like phosphatase/nucleotidase" evidence="4">
    <location>
        <begin position="20"/>
        <end position="221"/>
    </location>
</feature>
<comment type="similarity">
    <text evidence="1">Belongs to the SurE nucleotidase family.</text>
</comment>
<dbReference type="EMBL" id="JAKEKT020000012">
    <property type="protein sequence ID" value="KAL1647466.1"/>
    <property type="molecule type" value="Genomic_DNA"/>
</dbReference>
<dbReference type="InterPro" id="IPR030048">
    <property type="entry name" value="SurE"/>
</dbReference>
<dbReference type="Pfam" id="PF01975">
    <property type="entry name" value="SurE"/>
    <property type="match status" value="1"/>
</dbReference>
<evidence type="ECO:0000256" key="1">
    <source>
        <dbReference type="ARBA" id="ARBA00011062"/>
    </source>
</evidence>
<dbReference type="Gene3D" id="3.40.1210.10">
    <property type="entry name" value="Survival protein SurE-like phosphatase/nucleotidase"/>
    <property type="match status" value="1"/>
</dbReference>
<reference evidence="5 6" key="1">
    <citation type="journal article" date="2023" name="Plant Dis.">
        <title>First Report of Diplodia intermedia Causing Canker and Dieback Diseases on Apple Trees in Canada.</title>
        <authorList>
            <person name="Ellouze W."/>
            <person name="Ilyukhin E."/>
            <person name="Sulman M."/>
            <person name="Ali S."/>
        </authorList>
    </citation>
    <scope>NUCLEOTIDE SEQUENCE [LARGE SCALE GENOMIC DNA]</scope>
    <source>
        <strain evidence="5 6">M45-28</strain>
    </source>
</reference>
<sequence>MRFAAAAVALPLAVNGIRIIQGNDDGWAEKNVRLLNDALNAAGHNVVLSCPATNESGRGSLDKDPENRTEACEYNSCPANTNTPSGSNSTNPRLNWVNSYPVTAIRLGISDFAPQFFANQAPELAVTGPNVGSNLDIQVPFSGTVGAAVYAVEQGIPALAFSGLSGDRTAWDAEPAPLAAQVYADLALNLTSAVVAAGAPYLPAGTFLNVNFGEVDAATCNAAAKFKFVLSRINVQVPLLSDPDVSLCGGDTELPREREVVDADGCWVSVSVGNASDKTTASAEDQAVVLKKLQGLLSCLPDDD</sequence>
<keyword evidence="3" id="KW-0378">Hydrolase</keyword>